<keyword evidence="2" id="KW-1185">Reference proteome</keyword>
<dbReference type="Proteomes" id="UP000257109">
    <property type="component" value="Unassembled WGS sequence"/>
</dbReference>
<evidence type="ECO:0008006" key="3">
    <source>
        <dbReference type="Google" id="ProtNLM"/>
    </source>
</evidence>
<evidence type="ECO:0000313" key="2">
    <source>
        <dbReference type="Proteomes" id="UP000257109"/>
    </source>
</evidence>
<evidence type="ECO:0000313" key="1">
    <source>
        <dbReference type="EMBL" id="RDX94112.1"/>
    </source>
</evidence>
<organism evidence="1 2">
    <name type="scientific">Mucuna pruriens</name>
    <name type="common">Velvet bean</name>
    <name type="synonym">Dolichos pruriens</name>
    <dbReference type="NCBI Taxonomy" id="157652"/>
    <lineage>
        <taxon>Eukaryota</taxon>
        <taxon>Viridiplantae</taxon>
        <taxon>Streptophyta</taxon>
        <taxon>Embryophyta</taxon>
        <taxon>Tracheophyta</taxon>
        <taxon>Spermatophyta</taxon>
        <taxon>Magnoliopsida</taxon>
        <taxon>eudicotyledons</taxon>
        <taxon>Gunneridae</taxon>
        <taxon>Pentapetalae</taxon>
        <taxon>rosids</taxon>
        <taxon>fabids</taxon>
        <taxon>Fabales</taxon>
        <taxon>Fabaceae</taxon>
        <taxon>Papilionoideae</taxon>
        <taxon>50 kb inversion clade</taxon>
        <taxon>NPAAA clade</taxon>
        <taxon>indigoferoid/millettioid clade</taxon>
        <taxon>Phaseoleae</taxon>
        <taxon>Mucuna</taxon>
    </lineage>
</organism>
<reference evidence="1" key="1">
    <citation type="submission" date="2018-05" db="EMBL/GenBank/DDBJ databases">
        <title>Draft genome of Mucuna pruriens seed.</title>
        <authorList>
            <person name="Nnadi N.E."/>
            <person name="Vos R."/>
            <person name="Hasami M.H."/>
            <person name="Devisetty U.K."/>
            <person name="Aguiy J.C."/>
        </authorList>
    </citation>
    <scope>NUCLEOTIDE SEQUENCE [LARGE SCALE GENOMIC DNA]</scope>
    <source>
        <strain evidence="1">JCA_2017</strain>
    </source>
</reference>
<comment type="caution">
    <text evidence="1">The sequence shown here is derived from an EMBL/GenBank/DDBJ whole genome shotgun (WGS) entry which is preliminary data.</text>
</comment>
<protein>
    <recommendedName>
        <fullName evidence="3">Integrase catalytic domain-containing protein</fullName>
    </recommendedName>
</protein>
<proteinExistence type="predicted"/>
<dbReference type="EMBL" id="QJKJ01004454">
    <property type="protein sequence ID" value="RDX94112.1"/>
    <property type="molecule type" value="Genomic_DNA"/>
</dbReference>
<sequence length="278" mass="31782">MCRENRIAMQIYSLNSQAPEDPETIALNHKPPHHREKGDLLHNAHVIMDGFVLGLLAKRYTANRPFRSKKVKKGGQQVRCSSATIVQMRFLLLTLEMLKQPQNLYNSYWWTSPCQQSSRVEYYWSTLKKDCIEFVKMYNKCRRFDTLGALTFDHVTMPIPVGKVKFLIVTVDYFTKWIEAELIKTIIVERLGIKNHSLQSNTHKQISKQQSSFEWAMENVGRSQGAMGGGVTASIVVVSYNIALNNIRNALPTNIWCESSDFGGYKGTISTSYLFQTS</sequence>
<gene>
    <name evidence="1" type="ORF">CR513_23544</name>
</gene>
<name>A0A371GU84_MUCPR</name>
<feature type="non-terminal residue" evidence="1">
    <location>
        <position position="1"/>
    </location>
</feature>
<accession>A0A371GU84</accession>
<dbReference type="AlphaFoldDB" id="A0A371GU84"/>